<dbReference type="AlphaFoldDB" id="A0A0E9WNW7"/>
<evidence type="ECO:0000313" key="1">
    <source>
        <dbReference type="EMBL" id="JAH92119.1"/>
    </source>
</evidence>
<protein>
    <submittedName>
        <fullName evidence="1">Uncharacterized protein</fullName>
    </submittedName>
</protein>
<reference evidence="1" key="1">
    <citation type="submission" date="2014-11" db="EMBL/GenBank/DDBJ databases">
        <authorList>
            <person name="Amaro Gonzalez C."/>
        </authorList>
    </citation>
    <scope>NUCLEOTIDE SEQUENCE</scope>
</reference>
<reference evidence="1" key="2">
    <citation type="journal article" date="2015" name="Fish Shellfish Immunol.">
        <title>Early steps in the European eel (Anguilla anguilla)-Vibrio vulnificus interaction in the gills: Role of the RtxA13 toxin.</title>
        <authorList>
            <person name="Callol A."/>
            <person name="Pajuelo D."/>
            <person name="Ebbesson L."/>
            <person name="Teles M."/>
            <person name="MacKenzie S."/>
            <person name="Amaro C."/>
        </authorList>
    </citation>
    <scope>NUCLEOTIDE SEQUENCE</scope>
</reference>
<accession>A0A0E9WNW7</accession>
<name>A0A0E9WNW7_ANGAN</name>
<proteinExistence type="predicted"/>
<organism evidence="1">
    <name type="scientific">Anguilla anguilla</name>
    <name type="common">European freshwater eel</name>
    <name type="synonym">Muraena anguilla</name>
    <dbReference type="NCBI Taxonomy" id="7936"/>
    <lineage>
        <taxon>Eukaryota</taxon>
        <taxon>Metazoa</taxon>
        <taxon>Chordata</taxon>
        <taxon>Craniata</taxon>
        <taxon>Vertebrata</taxon>
        <taxon>Euteleostomi</taxon>
        <taxon>Actinopterygii</taxon>
        <taxon>Neopterygii</taxon>
        <taxon>Teleostei</taxon>
        <taxon>Anguilliformes</taxon>
        <taxon>Anguillidae</taxon>
        <taxon>Anguilla</taxon>
    </lineage>
</organism>
<dbReference type="EMBL" id="GBXM01016458">
    <property type="protein sequence ID" value="JAH92119.1"/>
    <property type="molecule type" value="Transcribed_RNA"/>
</dbReference>
<sequence>MYTGICHRMLLCNKNHNLREITNSIFAVEQRCYNLNQLKNKSHFPQPACKSLKTVMIFVPSKCVVTALPLHSTLGFIEKCTSQMANNTLFV</sequence>